<dbReference type="Proteomes" id="UP000238083">
    <property type="component" value="Unassembled WGS sequence"/>
</dbReference>
<feature type="transmembrane region" description="Helical" evidence="1">
    <location>
        <begin position="132"/>
        <end position="151"/>
    </location>
</feature>
<feature type="transmembrane region" description="Helical" evidence="1">
    <location>
        <begin position="48"/>
        <end position="71"/>
    </location>
</feature>
<feature type="transmembrane region" description="Helical" evidence="1">
    <location>
        <begin position="21"/>
        <end position="42"/>
    </location>
</feature>
<reference evidence="2 3" key="1">
    <citation type="submission" date="2018-03" db="EMBL/GenBank/DDBJ databases">
        <title>Genomic Encyclopedia of Archaeal and Bacterial Type Strains, Phase II (KMG-II): from individual species to whole genera.</title>
        <authorList>
            <person name="Goeker M."/>
        </authorList>
    </citation>
    <scope>NUCLEOTIDE SEQUENCE [LARGE SCALE GENOMIC DNA]</scope>
    <source>
        <strain evidence="2 3">DSM 19711</strain>
    </source>
</reference>
<name>A0A2T0R7Y2_9ACTN</name>
<comment type="caution">
    <text evidence="2">The sequence shown here is derived from an EMBL/GenBank/DDBJ whole genome shotgun (WGS) entry which is preliminary data.</text>
</comment>
<feature type="transmembrane region" description="Helical" evidence="1">
    <location>
        <begin position="172"/>
        <end position="193"/>
    </location>
</feature>
<dbReference type="RefSeq" id="WP_146149303.1">
    <property type="nucleotide sequence ID" value="NZ_PVZF01000002.1"/>
</dbReference>
<evidence type="ECO:0000313" key="3">
    <source>
        <dbReference type="Proteomes" id="UP000238083"/>
    </source>
</evidence>
<dbReference type="EMBL" id="PVZF01000002">
    <property type="protein sequence ID" value="PRY17244.1"/>
    <property type="molecule type" value="Genomic_DNA"/>
</dbReference>
<keyword evidence="3" id="KW-1185">Reference proteome</keyword>
<evidence type="ECO:0000313" key="2">
    <source>
        <dbReference type="EMBL" id="PRY17244.1"/>
    </source>
</evidence>
<sequence>MLSSITPLGERGRASRWSVTVAFHLLGSAAGGTLLGTLLGGLGSLLPVPAAAVALVVVLLAAVTVAAEAGRSPWFPSWHRQVDEDWLHRYRGWVYGLGYGAQLGVGVVTIVTSPVLYLAMALMTATGGPGPGAVVGFAFGLVRALPLLAARSVTTPDRLAAVHRRLERLAPVGRRVTGSWSVVVAVAALAGGVL</sequence>
<evidence type="ECO:0000256" key="1">
    <source>
        <dbReference type="SAM" id="Phobius"/>
    </source>
</evidence>
<organism evidence="2 3">
    <name type="scientific">Kineococcus rhizosphaerae</name>
    <dbReference type="NCBI Taxonomy" id="559628"/>
    <lineage>
        <taxon>Bacteria</taxon>
        <taxon>Bacillati</taxon>
        <taxon>Actinomycetota</taxon>
        <taxon>Actinomycetes</taxon>
        <taxon>Kineosporiales</taxon>
        <taxon>Kineosporiaceae</taxon>
        <taxon>Kineococcus</taxon>
    </lineage>
</organism>
<keyword evidence="1" id="KW-0812">Transmembrane</keyword>
<dbReference type="OrthoDB" id="4870013at2"/>
<keyword evidence="1" id="KW-0472">Membrane</keyword>
<proteinExistence type="predicted"/>
<accession>A0A2T0R7Y2</accession>
<keyword evidence="1" id="KW-1133">Transmembrane helix</keyword>
<dbReference type="AlphaFoldDB" id="A0A2T0R7Y2"/>
<gene>
    <name evidence="2" type="ORF">CLV37_102203</name>
</gene>
<protein>
    <submittedName>
        <fullName evidence="2">Cytochrome C biogenesis DsbD-like protein</fullName>
    </submittedName>
</protein>
<feature type="transmembrane region" description="Helical" evidence="1">
    <location>
        <begin position="92"/>
        <end position="120"/>
    </location>
</feature>